<evidence type="ECO:0000259" key="3">
    <source>
        <dbReference type="PROSITE" id="PS50112"/>
    </source>
</evidence>
<evidence type="ECO:0000313" key="5">
    <source>
        <dbReference type="Proteomes" id="UP001501845"/>
    </source>
</evidence>
<dbReference type="InterPro" id="IPR003594">
    <property type="entry name" value="HATPase_dom"/>
</dbReference>
<name>A0ABP7YP35_9ACTN</name>
<dbReference type="SMART" id="SM00065">
    <property type="entry name" value="GAF"/>
    <property type="match status" value="1"/>
</dbReference>
<dbReference type="Pfam" id="PF08448">
    <property type="entry name" value="PAS_4"/>
    <property type="match status" value="1"/>
</dbReference>
<dbReference type="InterPro" id="IPR035965">
    <property type="entry name" value="PAS-like_dom_sf"/>
</dbReference>
<dbReference type="SUPFAM" id="SSF55781">
    <property type="entry name" value="GAF domain-like"/>
    <property type="match status" value="1"/>
</dbReference>
<evidence type="ECO:0000313" key="4">
    <source>
        <dbReference type="EMBL" id="GAA4139153.1"/>
    </source>
</evidence>
<accession>A0ABP7YP35</accession>
<dbReference type="Gene3D" id="3.30.450.20">
    <property type="entry name" value="PAS domain"/>
    <property type="match status" value="2"/>
</dbReference>
<sequence>MSEIPAKATESEDSSGGPKDEAADGLLSGDAPSGDAMWQTAPPGSMYDYIKVASFSIGPDGLVDQWSLRAEQIFGIPAERAVGADPIEAFLEPVRRERGQRKMAEILDGREWTGVVPFRLPAHLAGDDRDREGIAEVYVMPTRTEAGEKAAVCIVVDVRTLRRIETDLAASQAIFGQSPFGFVLIDRDLRVRRANERFASLFGGTPDDHRGKGVHDYLPRGEAERVAATLRRVLETGDSITDMHVTGFVPGSDERRHWSVNLYRVHSGSGRPIGIAWLGIDITARRAAAREAAAARRNLALLNEAGARIGNSLDLETTARELLDVVVPGFCDLATVDLYQGLLVGDETPPGLADGSAEVRRVAFASAVSDGPIGGTEEPVKLGAVHHYPFNSACADALRTARPQTVPGEDGGLVQSTLAVPMVAHDTVVGLAQFARTKGSEPFGDRDRDLAVELAARAAVCIDNARLYRREHERALILQRSLLPPGDPEASGLDIACRYLPGNAASGRTGEVGGDWFDVIELPGHRTALVVGDVMGRGLRAAVAMGELRTAVRTLAQLDLEPAEVLSQLDEIARGLGAPGGPSQAFTGGVQQATRAARRPREADLSEVYLATCVYAVYDSVTRRCTFANAGHLPPVLVEPGENALMLDVPPGMPLGVGGEPFEEVEVELPEGALLALYTDGLVESRDHPLDEGLQAFVGALTGPSAPLEDVCDHVLNTLDTHHGEDDIALLMARVQGLPADSVGDWTLPREPRSVGRAREYARAQLLAWDMEPLVDTTELLVSELVTNALRYGEGEIRLRLLLDRTLVCEVWDSGLVQPRRRRARDTDEGGRGLQLVGLLSAAWGSRRTPRGKTVWFELPLPGADTGLTDPAEALLSLF</sequence>
<dbReference type="PANTHER" id="PTHR43156:SF2">
    <property type="entry name" value="STAGE II SPORULATION PROTEIN E"/>
    <property type="match status" value="1"/>
</dbReference>
<dbReference type="CDD" id="cd16936">
    <property type="entry name" value="HATPase_RsbW-like"/>
    <property type="match status" value="1"/>
</dbReference>
<proteinExistence type="predicted"/>
<dbReference type="NCBIfam" id="TIGR00229">
    <property type="entry name" value="sensory_box"/>
    <property type="match status" value="1"/>
</dbReference>
<evidence type="ECO:0000256" key="2">
    <source>
        <dbReference type="SAM" id="MobiDB-lite"/>
    </source>
</evidence>
<feature type="region of interest" description="Disordered" evidence="2">
    <location>
        <begin position="1"/>
        <end position="39"/>
    </location>
</feature>
<dbReference type="InterPro" id="IPR052016">
    <property type="entry name" value="Bact_Sigma-Reg"/>
</dbReference>
<gene>
    <name evidence="4" type="ORF">GCM10022285_37050</name>
</gene>
<dbReference type="Gene3D" id="3.60.40.10">
    <property type="entry name" value="PPM-type phosphatase domain"/>
    <property type="match status" value="1"/>
</dbReference>
<dbReference type="RefSeq" id="WP_121720682.1">
    <property type="nucleotide sequence ID" value="NZ_BAABBU010000016.1"/>
</dbReference>
<protein>
    <submittedName>
        <fullName evidence="4">SpoIIE family protein phosphatase</fullName>
    </submittedName>
</protein>
<dbReference type="InterPro" id="IPR036457">
    <property type="entry name" value="PPM-type-like_dom_sf"/>
</dbReference>
<feature type="domain" description="PAS" evidence="3">
    <location>
        <begin position="55"/>
        <end position="110"/>
    </location>
</feature>
<dbReference type="Pfam" id="PF13581">
    <property type="entry name" value="HATPase_c_2"/>
    <property type="match status" value="1"/>
</dbReference>
<dbReference type="Pfam" id="PF01590">
    <property type="entry name" value="GAF"/>
    <property type="match status" value="1"/>
</dbReference>
<keyword evidence="5" id="KW-1185">Reference proteome</keyword>
<dbReference type="EMBL" id="BAABBU010000016">
    <property type="protein sequence ID" value="GAA4139153.1"/>
    <property type="molecule type" value="Genomic_DNA"/>
</dbReference>
<organism evidence="4 5">
    <name type="scientific">Streptomyces tunisiensis</name>
    <dbReference type="NCBI Taxonomy" id="948699"/>
    <lineage>
        <taxon>Bacteria</taxon>
        <taxon>Bacillati</taxon>
        <taxon>Actinomycetota</taxon>
        <taxon>Actinomycetes</taxon>
        <taxon>Kitasatosporales</taxon>
        <taxon>Streptomycetaceae</taxon>
        <taxon>Streptomyces</taxon>
    </lineage>
</organism>
<dbReference type="InterPro" id="IPR036890">
    <property type="entry name" value="HATPase_C_sf"/>
</dbReference>
<dbReference type="InterPro" id="IPR000014">
    <property type="entry name" value="PAS"/>
</dbReference>
<feature type="domain" description="PAS" evidence="3">
    <location>
        <begin position="182"/>
        <end position="237"/>
    </location>
</feature>
<dbReference type="CDD" id="cd00130">
    <property type="entry name" value="PAS"/>
    <property type="match status" value="1"/>
</dbReference>
<evidence type="ECO:0000256" key="1">
    <source>
        <dbReference type="ARBA" id="ARBA00022801"/>
    </source>
</evidence>
<dbReference type="InterPro" id="IPR003018">
    <property type="entry name" value="GAF"/>
</dbReference>
<dbReference type="SUPFAM" id="SSF55874">
    <property type="entry name" value="ATPase domain of HSP90 chaperone/DNA topoisomerase II/histidine kinase"/>
    <property type="match status" value="1"/>
</dbReference>
<dbReference type="InterPro" id="IPR001932">
    <property type="entry name" value="PPM-type_phosphatase-like_dom"/>
</dbReference>
<dbReference type="InterPro" id="IPR029016">
    <property type="entry name" value="GAF-like_dom_sf"/>
</dbReference>
<dbReference type="SUPFAM" id="SSF55785">
    <property type="entry name" value="PYP-like sensor domain (PAS domain)"/>
    <property type="match status" value="2"/>
</dbReference>
<dbReference type="Gene3D" id="3.30.450.40">
    <property type="match status" value="1"/>
</dbReference>
<dbReference type="Gene3D" id="3.30.565.10">
    <property type="entry name" value="Histidine kinase-like ATPase, C-terminal domain"/>
    <property type="match status" value="1"/>
</dbReference>
<dbReference type="Proteomes" id="UP001501845">
    <property type="component" value="Unassembled WGS sequence"/>
</dbReference>
<dbReference type="SUPFAM" id="SSF81606">
    <property type="entry name" value="PP2C-like"/>
    <property type="match status" value="1"/>
</dbReference>
<dbReference type="PANTHER" id="PTHR43156">
    <property type="entry name" value="STAGE II SPORULATION PROTEIN E-RELATED"/>
    <property type="match status" value="1"/>
</dbReference>
<dbReference type="Pfam" id="PF07228">
    <property type="entry name" value="SpoIIE"/>
    <property type="match status" value="1"/>
</dbReference>
<dbReference type="InterPro" id="IPR013656">
    <property type="entry name" value="PAS_4"/>
</dbReference>
<comment type="caution">
    <text evidence="4">The sequence shown here is derived from an EMBL/GenBank/DDBJ whole genome shotgun (WGS) entry which is preliminary data.</text>
</comment>
<keyword evidence="1" id="KW-0378">Hydrolase</keyword>
<dbReference type="PROSITE" id="PS50112">
    <property type="entry name" value="PAS"/>
    <property type="match status" value="2"/>
</dbReference>
<dbReference type="SMART" id="SM00091">
    <property type="entry name" value="PAS"/>
    <property type="match status" value="2"/>
</dbReference>
<dbReference type="SMART" id="SM00331">
    <property type="entry name" value="PP2C_SIG"/>
    <property type="match status" value="1"/>
</dbReference>
<reference evidence="5" key="1">
    <citation type="journal article" date="2019" name="Int. J. Syst. Evol. Microbiol.">
        <title>The Global Catalogue of Microorganisms (GCM) 10K type strain sequencing project: providing services to taxonomists for standard genome sequencing and annotation.</title>
        <authorList>
            <consortium name="The Broad Institute Genomics Platform"/>
            <consortium name="The Broad Institute Genome Sequencing Center for Infectious Disease"/>
            <person name="Wu L."/>
            <person name="Ma J."/>
        </authorList>
    </citation>
    <scope>NUCLEOTIDE SEQUENCE [LARGE SCALE GENOMIC DNA]</scope>
    <source>
        <strain evidence="5">JCM 17589</strain>
    </source>
</reference>